<dbReference type="GO" id="GO:0004479">
    <property type="term" value="F:methionyl-tRNA formyltransferase activity"/>
    <property type="evidence" value="ECO:0007669"/>
    <property type="project" value="TreeGrafter"/>
</dbReference>
<comment type="caution">
    <text evidence="3">The sequence shown here is derived from an EMBL/GenBank/DDBJ whole genome shotgun (WGS) entry which is preliminary data.</text>
</comment>
<evidence type="ECO:0000259" key="1">
    <source>
        <dbReference type="Pfam" id="PF00551"/>
    </source>
</evidence>
<dbReference type="AlphaFoldDB" id="A0A8J3TVQ3"/>
<dbReference type="Proteomes" id="UP000650628">
    <property type="component" value="Unassembled WGS sequence"/>
</dbReference>
<dbReference type="GO" id="GO:0005829">
    <property type="term" value="C:cytosol"/>
    <property type="evidence" value="ECO:0007669"/>
    <property type="project" value="TreeGrafter"/>
</dbReference>
<dbReference type="Gene3D" id="3.40.50.12230">
    <property type="match status" value="1"/>
</dbReference>
<dbReference type="SUPFAM" id="SSF53328">
    <property type="entry name" value="Formyltransferase"/>
    <property type="match status" value="1"/>
</dbReference>
<dbReference type="CDD" id="cd08369">
    <property type="entry name" value="FMT_core"/>
    <property type="match status" value="1"/>
</dbReference>
<dbReference type="InterPro" id="IPR002376">
    <property type="entry name" value="Formyl_transf_N"/>
</dbReference>
<evidence type="ECO:0000259" key="2">
    <source>
        <dbReference type="Pfam" id="PF02911"/>
    </source>
</evidence>
<dbReference type="InterPro" id="IPR036477">
    <property type="entry name" value="Formyl_transf_N_sf"/>
</dbReference>
<dbReference type="SUPFAM" id="SSF50486">
    <property type="entry name" value="FMT C-terminal domain-like"/>
    <property type="match status" value="1"/>
</dbReference>
<keyword evidence="4" id="KW-1185">Reference proteome</keyword>
<name>A0A8J3TVQ3_9ACTN</name>
<dbReference type="PANTHER" id="PTHR11138">
    <property type="entry name" value="METHIONYL-TRNA FORMYLTRANSFERASE"/>
    <property type="match status" value="1"/>
</dbReference>
<dbReference type="PANTHER" id="PTHR11138:SF5">
    <property type="entry name" value="METHIONYL-TRNA FORMYLTRANSFERASE, MITOCHONDRIAL"/>
    <property type="match status" value="1"/>
</dbReference>
<dbReference type="EMBL" id="BOOO01000008">
    <property type="protein sequence ID" value="GII28080.1"/>
    <property type="molecule type" value="Genomic_DNA"/>
</dbReference>
<protein>
    <submittedName>
        <fullName evidence="3">Methionyl-tRNA formyltransferase</fullName>
    </submittedName>
</protein>
<proteinExistence type="predicted"/>
<evidence type="ECO:0000313" key="3">
    <source>
        <dbReference type="EMBL" id="GII28080.1"/>
    </source>
</evidence>
<sequence>MRVAMFGYQTWGHRTLQALLDSDHEVVLVVTHPKSDHAYEKIWDDSVAELADKHGVPVLLRNRPDDGDLLAAIRDAAPDIIVANNWRTWLPPEVFDLPPHGTLNVHDSLLPAYAGFSPLIWALINGEAEVGVTAHRMNAELDAGDILLQRAVPVGPADTATDLFHRTVDLIGPIVRDGLDLIASGRAEWIPQNRADASFFHKRSLEDSRIDWTWPAEDLERLVRAQSDPYPNAFTYHHGERIRIVSAAVSEARYGGTPGRVFIREDDGVVIVAGADARNGRRRGLAIRRLRTDDGTEHAAADYFTAMGGYLTARP</sequence>
<accession>A0A8J3TVQ3</accession>
<dbReference type="InterPro" id="IPR005793">
    <property type="entry name" value="Formyl_trans_C"/>
</dbReference>
<dbReference type="InterPro" id="IPR011034">
    <property type="entry name" value="Formyl_transferase-like_C_sf"/>
</dbReference>
<dbReference type="RefSeq" id="WP_203952155.1">
    <property type="nucleotide sequence ID" value="NZ_BOOO01000008.1"/>
</dbReference>
<feature type="domain" description="Formyl transferase C-terminal" evidence="2">
    <location>
        <begin position="206"/>
        <end position="305"/>
    </location>
</feature>
<evidence type="ECO:0000313" key="4">
    <source>
        <dbReference type="Proteomes" id="UP000650628"/>
    </source>
</evidence>
<reference evidence="3 4" key="1">
    <citation type="submission" date="2021-01" db="EMBL/GenBank/DDBJ databases">
        <title>Whole genome shotgun sequence of Planotetraspora mira NBRC 15435.</title>
        <authorList>
            <person name="Komaki H."/>
            <person name="Tamura T."/>
        </authorList>
    </citation>
    <scope>NUCLEOTIDE SEQUENCE [LARGE SCALE GENOMIC DNA]</scope>
    <source>
        <strain evidence="3 4">NBRC 15435</strain>
    </source>
</reference>
<dbReference type="Pfam" id="PF00551">
    <property type="entry name" value="Formyl_trans_N"/>
    <property type="match status" value="1"/>
</dbReference>
<feature type="domain" description="Formyl transferase N-terminal" evidence="1">
    <location>
        <begin position="1"/>
        <end position="169"/>
    </location>
</feature>
<dbReference type="Pfam" id="PF02911">
    <property type="entry name" value="Formyl_trans_C"/>
    <property type="match status" value="1"/>
</dbReference>
<organism evidence="3 4">
    <name type="scientific">Planotetraspora mira</name>
    <dbReference type="NCBI Taxonomy" id="58121"/>
    <lineage>
        <taxon>Bacteria</taxon>
        <taxon>Bacillati</taxon>
        <taxon>Actinomycetota</taxon>
        <taxon>Actinomycetes</taxon>
        <taxon>Streptosporangiales</taxon>
        <taxon>Streptosporangiaceae</taxon>
        <taxon>Planotetraspora</taxon>
    </lineage>
</organism>
<gene>
    <name evidence="3" type="ORF">Pmi06nite_15220</name>
</gene>